<evidence type="ECO:0000256" key="1">
    <source>
        <dbReference type="ARBA" id="ARBA00004502"/>
    </source>
</evidence>
<comment type="subcellular location">
    <subcellularLocation>
        <location evidence="1">Lipid droplet</location>
    </subcellularLocation>
</comment>
<dbReference type="AlphaFoldDB" id="A0AAN9YZW5"/>
<sequence>MKTPSEDVPAAAAEPQPEQTCPCEPPALPNIECVDRVKRLPIVEAAWNQSTAIYNNVKGYSPVLTWTLDTAEATVNKAVEQTLPVVAPIVKKLETPIGMVDKTLCKGLDVVENAVPCIKQEPAQIAENAKSLYDPAYQQVKSLQELSWITANQFLHTNVGHAIIGGVDNLSSTVDRILDFILPPGEPLGFPRAEKVMQALQTIGGLPHRAARHGYATICNIIQVAGQQDVRENLRAILTLLHIQNLSSSLSSENTTSTSMSSPSSSSSNNSPPVQPPTQPQEVH</sequence>
<evidence type="ECO:0000256" key="3">
    <source>
        <dbReference type="ARBA" id="ARBA00022677"/>
    </source>
</evidence>
<protein>
    <submittedName>
        <fullName evidence="5">Uncharacterized protein</fullName>
    </submittedName>
</protein>
<evidence type="ECO:0000256" key="2">
    <source>
        <dbReference type="ARBA" id="ARBA00006311"/>
    </source>
</evidence>
<evidence type="ECO:0000256" key="4">
    <source>
        <dbReference type="SAM" id="MobiDB-lite"/>
    </source>
</evidence>
<dbReference type="InterPro" id="IPR004279">
    <property type="entry name" value="Perilipin"/>
</dbReference>
<keyword evidence="6" id="KW-1185">Reference proteome</keyword>
<dbReference type="EMBL" id="JAZDUA010000669">
    <property type="protein sequence ID" value="KAK7790057.1"/>
    <property type="molecule type" value="Genomic_DNA"/>
</dbReference>
<feature type="region of interest" description="Disordered" evidence="4">
    <location>
        <begin position="1"/>
        <end position="22"/>
    </location>
</feature>
<dbReference type="GO" id="GO:0019915">
    <property type="term" value="P:lipid storage"/>
    <property type="evidence" value="ECO:0007669"/>
    <property type="project" value="TreeGrafter"/>
</dbReference>
<feature type="compositionally biased region" description="Low complexity" evidence="4">
    <location>
        <begin position="251"/>
        <end position="272"/>
    </location>
</feature>
<dbReference type="GO" id="GO:0010890">
    <property type="term" value="P:positive regulation of triglyceride storage"/>
    <property type="evidence" value="ECO:0007669"/>
    <property type="project" value="TreeGrafter"/>
</dbReference>
<evidence type="ECO:0000313" key="6">
    <source>
        <dbReference type="Proteomes" id="UP001378592"/>
    </source>
</evidence>
<comment type="similarity">
    <text evidence="2">Belongs to the perilipin family.</text>
</comment>
<organism evidence="5 6">
    <name type="scientific">Gryllus longicercus</name>
    <dbReference type="NCBI Taxonomy" id="2509291"/>
    <lineage>
        <taxon>Eukaryota</taxon>
        <taxon>Metazoa</taxon>
        <taxon>Ecdysozoa</taxon>
        <taxon>Arthropoda</taxon>
        <taxon>Hexapoda</taxon>
        <taxon>Insecta</taxon>
        <taxon>Pterygota</taxon>
        <taxon>Neoptera</taxon>
        <taxon>Polyneoptera</taxon>
        <taxon>Orthoptera</taxon>
        <taxon>Ensifera</taxon>
        <taxon>Gryllidea</taxon>
        <taxon>Grylloidea</taxon>
        <taxon>Gryllidae</taxon>
        <taxon>Gryllinae</taxon>
        <taxon>Gryllus</taxon>
    </lineage>
</organism>
<feature type="region of interest" description="Disordered" evidence="4">
    <location>
        <begin position="251"/>
        <end position="284"/>
    </location>
</feature>
<dbReference type="Proteomes" id="UP001378592">
    <property type="component" value="Unassembled WGS sequence"/>
</dbReference>
<accession>A0AAN9YZW5</accession>
<dbReference type="PANTHER" id="PTHR14024">
    <property type="entry name" value="PERILIPIN"/>
    <property type="match status" value="1"/>
</dbReference>
<dbReference type="GO" id="GO:0005829">
    <property type="term" value="C:cytosol"/>
    <property type="evidence" value="ECO:0007669"/>
    <property type="project" value="TreeGrafter"/>
</dbReference>
<reference evidence="5 6" key="1">
    <citation type="submission" date="2024-03" db="EMBL/GenBank/DDBJ databases">
        <title>The genome assembly and annotation of the cricket Gryllus longicercus Weissman &amp; Gray.</title>
        <authorList>
            <person name="Szrajer S."/>
            <person name="Gray D."/>
            <person name="Ylla G."/>
        </authorList>
    </citation>
    <scope>NUCLEOTIDE SEQUENCE [LARGE SCALE GENOMIC DNA]</scope>
    <source>
        <strain evidence="5">DAG 2021-001</strain>
        <tissue evidence="5">Whole body minus gut</tissue>
    </source>
</reference>
<name>A0AAN9YZW5_9ORTH</name>
<proteinExistence type="inferred from homology"/>
<dbReference type="Pfam" id="PF03036">
    <property type="entry name" value="Perilipin"/>
    <property type="match status" value="1"/>
</dbReference>
<evidence type="ECO:0000313" key="5">
    <source>
        <dbReference type="EMBL" id="KAK7790057.1"/>
    </source>
</evidence>
<gene>
    <name evidence="5" type="ORF">R5R35_007433</name>
</gene>
<feature type="compositionally biased region" description="Low complexity" evidence="4">
    <location>
        <begin position="9"/>
        <end position="22"/>
    </location>
</feature>
<keyword evidence="3" id="KW-0551">Lipid droplet</keyword>
<feature type="compositionally biased region" description="Pro residues" evidence="4">
    <location>
        <begin position="273"/>
        <end position="284"/>
    </location>
</feature>
<dbReference type="PANTHER" id="PTHR14024:SF53">
    <property type="entry name" value="LIPID STORAGE DROPLETS SURFACE-BINDING PROTEIN 2"/>
    <property type="match status" value="1"/>
</dbReference>
<dbReference type="GO" id="GO:0005811">
    <property type="term" value="C:lipid droplet"/>
    <property type="evidence" value="ECO:0007669"/>
    <property type="project" value="UniProtKB-SubCell"/>
</dbReference>
<comment type="caution">
    <text evidence="5">The sequence shown here is derived from an EMBL/GenBank/DDBJ whole genome shotgun (WGS) entry which is preliminary data.</text>
</comment>